<dbReference type="Pfam" id="PF01148">
    <property type="entry name" value="CTP_transf_1"/>
    <property type="match status" value="1"/>
</dbReference>
<comment type="catalytic activity">
    <reaction evidence="17">
        <text>a 1,2-diacyl-sn-glycero-3-phosphate + CTP + H(+) = a CDP-1,2-diacyl-sn-glycerol + diphosphate</text>
        <dbReference type="Rhea" id="RHEA:16229"/>
        <dbReference type="ChEBI" id="CHEBI:15378"/>
        <dbReference type="ChEBI" id="CHEBI:33019"/>
        <dbReference type="ChEBI" id="CHEBI:37563"/>
        <dbReference type="ChEBI" id="CHEBI:58332"/>
        <dbReference type="ChEBI" id="CHEBI:58608"/>
        <dbReference type="EC" id="2.7.7.41"/>
    </reaction>
</comment>
<gene>
    <name evidence="22" type="ORF">ONB1V03_LOCUS100</name>
</gene>
<evidence type="ECO:0000256" key="13">
    <source>
        <dbReference type="ARBA" id="ARBA00023136"/>
    </source>
</evidence>
<comment type="catalytic activity">
    <reaction evidence="16">
        <text>2-C-methyl-D-erythritol 4-phosphate + NADP(+) = 1-deoxy-D-xylulose 5-phosphate + NADPH + H(+)</text>
        <dbReference type="Rhea" id="RHEA:13717"/>
        <dbReference type="ChEBI" id="CHEBI:15378"/>
        <dbReference type="ChEBI" id="CHEBI:57783"/>
        <dbReference type="ChEBI" id="CHEBI:57792"/>
        <dbReference type="ChEBI" id="CHEBI:58262"/>
        <dbReference type="ChEBI" id="CHEBI:58349"/>
        <dbReference type="EC" id="1.1.1.267"/>
    </reaction>
    <physiologicalReaction direction="right-to-left" evidence="16">
        <dbReference type="Rhea" id="RHEA:13719"/>
    </physiologicalReaction>
</comment>
<evidence type="ECO:0000313" key="22">
    <source>
        <dbReference type="EMBL" id="CAD7636303.1"/>
    </source>
</evidence>
<keyword evidence="10" id="KW-0521">NADP</keyword>
<dbReference type="Proteomes" id="UP000728032">
    <property type="component" value="Unassembled WGS sequence"/>
</dbReference>
<keyword evidence="15" id="KW-0414">Isoprene biosynthesis</keyword>
<evidence type="ECO:0000313" key="23">
    <source>
        <dbReference type="Proteomes" id="UP000728032"/>
    </source>
</evidence>
<dbReference type="AlphaFoldDB" id="A0A7R9L9M4"/>
<dbReference type="GO" id="GO:0070402">
    <property type="term" value="F:NADPH binding"/>
    <property type="evidence" value="ECO:0007669"/>
    <property type="project" value="InterPro"/>
</dbReference>
<evidence type="ECO:0000256" key="12">
    <source>
        <dbReference type="ARBA" id="ARBA00023002"/>
    </source>
</evidence>
<feature type="transmembrane region" description="Helical" evidence="18">
    <location>
        <begin position="26"/>
        <end position="44"/>
    </location>
</feature>
<dbReference type="PANTHER" id="PTHR30525:SF0">
    <property type="entry name" value="1-DEOXY-D-XYLULOSE 5-PHOSPHATE REDUCTOISOMERASE, CHLOROPLASTIC"/>
    <property type="match status" value="1"/>
</dbReference>
<name>A0A7R9L9M4_9ACAR</name>
<dbReference type="NCBIfam" id="TIGR00243">
    <property type="entry name" value="Dxr"/>
    <property type="match status" value="1"/>
</dbReference>
<evidence type="ECO:0000256" key="11">
    <source>
        <dbReference type="ARBA" id="ARBA00022989"/>
    </source>
</evidence>
<feature type="transmembrane region" description="Helical" evidence="18">
    <location>
        <begin position="150"/>
        <end position="169"/>
    </location>
</feature>
<organism evidence="22">
    <name type="scientific">Oppiella nova</name>
    <dbReference type="NCBI Taxonomy" id="334625"/>
    <lineage>
        <taxon>Eukaryota</taxon>
        <taxon>Metazoa</taxon>
        <taxon>Ecdysozoa</taxon>
        <taxon>Arthropoda</taxon>
        <taxon>Chelicerata</taxon>
        <taxon>Arachnida</taxon>
        <taxon>Acari</taxon>
        <taxon>Acariformes</taxon>
        <taxon>Sarcoptiformes</taxon>
        <taxon>Oribatida</taxon>
        <taxon>Brachypylina</taxon>
        <taxon>Oppioidea</taxon>
        <taxon>Oppiidae</taxon>
        <taxon>Oppiella</taxon>
    </lineage>
</organism>
<dbReference type="HAMAP" id="MF_00183">
    <property type="entry name" value="DXP_reductoisom"/>
    <property type="match status" value="1"/>
</dbReference>
<evidence type="ECO:0000259" key="21">
    <source>
        <dbReference type="Pfam" id="PF13288"/>
    </source>
</evidence>
<sequence>MIIAAGAAGYEWFKLMPHESDHVKKIKAAGFGVLTAFFSGLYWVKHYPEYDGWYNITLNIVGLVLISAAVTAIFEVWKSSPWWLMYLFLLVWGADSGAYFVGRKFGKRKLAPDVSPNKSIEGLIGGIVTVAIVIIVVQSIYLHLTLPQHILFLVLSIVTVFSSVLGDLFESMIKRRAGIKDSGRILPGHGGVLDRIDSLLAAAPFFAAGMYMSQSVCILGVTGSIGRSTLKILQQHSDQYSVFAVTGFSRIKELSEICKQYRPKCVVVPSDKVDELQQLLAIHHIFDIEILTDEAGLITVSEHPDVDVVMAAIVGAAGLLPTLAAVKAGKRVLLANKEALVMSGDIMLQAAKDHHALLLPVDSEHNAIFQCLPQNYLQIQSNGEPQLGVKQVLLTASGGPFLNFSLEQLKTVTPAQACKHPNWSMGQKISVDSATLMNKGLELIEACHLFSIKEQFVTVVVHPQSIIHSMVQYVDGSTLAQMGNPDMCTPIAHALAWPERIQTHVPPLDLFVHSQLDFQAPDITRFPSLKLARNAMQAGGLAPSILNAANEIAVSAFLQQKIAFLEISQVVEHTLNHVQNGLADSIDTILQTDQLARQVASQRITQLGS</sequence>
<dbReference type="InterPro" id="IPR026877">
    <property type="entry name" value="DXPR_C"/>
</dbReference>
<dbReference type="OrthoDB" id="6731534at2759"/>
<keyword evidence="14" id="KW-0464">Manganese</keyword>
<comment type="cofactor">
    <cofactor evidence="1">
        <name>Mn(2+)</name>
        <dbReference type="ChEBI" id="CHEBI:29035"/>
    </cofactor>
</comment>
<dbReference type="GO" id="GO:0016024">
    <property type="term" value="P:CDP-diacylglycerol biosynthetic process"/>
    <property type="evidence" value="ECO:0007669"/>
    <property type="project" value="UniProtKB-UniPathway"/>
</dbReference>
<dbReference type="EMBL" id="CAJPVJ010000002">
    <property type="protein sequence ID" value="CAG2156436.1"/>
    <property type="molecule type" value="Genomic_DNA"/>
</dbReference>
<dbReference type="SUPFAM" id="SSF69055">
    <property type="entry name" value="1-deoxy-D-xylulose-5-phosphate reductoisomerase, C-terminal domain"/>
    <property type="match status" value="1"/>
</dbReference>
<evidence type="ECO:0000259" key="19">
    <source>
        <dbReference type="Pfam" id="PF02670"/>
    </source>
</evidence>
<dbReference type="SUPFAM" id="SSF51735">
    <property type="entry name" value="NAD(P)-binding Rossmann-fold domains"/>
    <property type="match status" value="1"/>
</dbReference>
<dbReference type="EC" id="2.7.7.41" evidence="17"/>
<dbReference type="EMBL" id="OC914827">
    <property type="protein sequence ID" value="CAD7636303.1"/>
    <property type="molecule type" value="Genomic_DNA"/>
</dbReference>
<keyword evidence="12" id="KW-0560">Oxidoreductase</keyword>
<dbReference type="SUPFAM" id="SSF55347">
    <property type="entry name" value="Glyceraldehyde-3-phosphate dehydrogenase-like, C-terminal domain"/>
    <property type="match status" value="1"/>
</dbReference>
<feature type="domain" description="1-deoxy-D-xylulose 5-phosphate reductoisomerase C-terminal" evidence="20">
    <location>
        <begin position="358"/>
        <end position="450"/>
    </location>
</feature>
<feature type="transmembrane region" description="Helical" evidence="18">
    <location>
        <begin position="83"/>
        <end position="102"/>
    </location>
</feature>
<dbReference type="Gene3D" id="1.10.1740.10">
    <property type="match status" value="1"/>
</dbReference>
<evidence type="ECO:0000256" key="17">
    <source>
        <dbReference type="RuleBase" id="RU003938"/>
    </source>
</evidence>
<dbReference type="GO" id="GO:0019288">
    <property type="term" value="P:isopentenyl diphosphate biosynthetic process, methylerythritol 4-phosphate pathway"/>
    <property type="evidence" value="ECO:0007669"/>
    <property type="project" value="UniProtKB-UniPathway"/>
</dbReference>
<dbReference type="Pfam" id="PF13288">
    <property type="entry name" value="DXPR_C"/>
    <property type="match status" value="1"/>
</dbReference>
<feature type="transmembrane region" description="Helical" evidence="18">
    <location>
        <begin position="123"/>
        <end position="144"/>
    </location>
</feature>
<dbReference type="InterPro" id="IPR036291">
    <property type="entry name" value="NAD(P)-bd_dom_sf"/>
</dbReference>
<dbReference type="GO" id="GO:0004605">
    <property type="term" value="F:phosphatidate cytidylyltransferase activity"/>
    <property type="evidence" value="ECO:0007669"/>
    <property type="project" value="UniProtKB-EC"/>
</dbReference>
<keyword evidence="7 17" id="KW-0808">Transferase</keyword>
<proteinExistence type="inferred from homology"/>
<reference evidence="22" key="1">
    <citation type="submission" date="2020-11" db="EMBL/GenBank/DDBJ databases">
        <authorList>
            <person name="Tran Van P."/>
        </authorList>
    </citation>
    <scope>NUCLEOTIDE SEQUENCE</scope>
</reference>
<keyword evidence="8 17" id="KW-0812">Transmembrane</keyword>
<feature type="transmembrane region" description="Helical" evidence="18">
    <location>
        <begin position="56"/>
        <end position="77"/>
    </location>
</feature>
<dbReference type="InterPro" id="IPR013512">
    <property type="entry name" value="DXP_reductoisomerase_N"/>
</dbReference>
<accession>A0A7R9L9M4</accession>
<dbReference type="PROSITE" id="PS01315">
    <property type="entry name" value="CDS"/>
    <property type="match status" value="1"/>
</dbReference>
<comment type="similarity">
    <text evidence="5">Belongs to the DXR family.</text>
</comment>
<dbReference type="Pfam" id="PF02670">
    <property type="entry name" value="DXP_reductoisom"/>
    <property type="match status" value="1"/>
</dbReference>
<evidence type="ECO:0000256" key="14">
    <source>
        <dbReference type="ARBA" id="ARBA00023211"/>
    </source>
</evidence>
<dbReference type="UniPathway" id="UPA00557">
    <property type="reaction ID" value="UER00614"/>
</dbReference>
<keyword evidence="9" id="KW-0479">Metal-binding</keyword>
<evidence type="ECO:0000256" key="2">
    <source>
        <dbReference type="ARBA" id="ARBA00001946"/>
    </source>
</evidence>
<dbReference type="FunFam" id="3.40.50.720:FF:000045">
    <property type="entry name" value="1-deoxy-D-xylulose 5-phosphate reductoisomerase"/>
    <property type="match status" value="1"/>
</dbReference>
<keyword evidence="23" id="KW-1185">Reference proteome</keyword>
<evidence type="ECO:0000256" key="15">
    <source>
        <dbReference type="ARBA" id="ARBA00023229"/>
    </source>
</evidence>
<dbReference type="NCBIfam" id="NF009114">
    <property type="entry name" value="PRK12464.1"/>
    <property type="match status" value="1"/>
</dbReference>
<dbReference type="InterPro" id="IPR013644">
    <property type="entry name" value="DXP_reductoisomerase_C"/>
</dbReference>
<feature type="domain" description="1-deoxy-D-xylulose 5-phosphate reductoisomerase N-terminal" evidence="19">
    <location>
        <begin position="216"/>
        <end position="344"/>
    </location>
</feature>
<protein>
    <recommendedName>
        <fullName evidence="17">Phosphatidate cytidylyltransferase</fullName>
        <ecNumber evidence="17">2.7.7.41</ecNumber>
    </recommendedName>
</protein>
<keyword evidence="17" id="KW-0548">Nucleotidyltransferase</keyword>
<evidence type="ECO:0000256" key="3">
    <source>
        <dbReference type="ARBA" id="ARBA00004141"/>
    </source>
</evidence>
<comment type="cofactor">
    <cofactor evidence="2">
        <name>Mg(2+)</name>
        <dbReference type="ChEBI" id="CHEBI:18420"/>
    </cofactor>
</comment>
<comment type="subcellular location">
    <subcellularLocation>
        <location evidence="3">Membrane</location>
        <topology evidence="3">Multi-pass membrane protein</topology>
    </subcellularLocation>
</comment>
<comment type="pathway">
    <text evidence="4">Isoprenoid biosynthesis; isopentenyl diphosphate biosynthesis via DXP pathway; isopentenyl diphosphate from 1-deoxy-D-xylulose 5-phosphate: step 1/6.</text>
</comment>
<dbReference type="GO" id="GO:0016020">
    <property type="term" value="C:membrane"/>
    <property type="evidence" value="ECO:0007669"/>
    <property type="project" value="UniProtKB-SubCell"/>
</dbReference>
<comment type="pathway">
    <text evidence="17">Phospholipid metabolism; CDP-diacylglycerol biosynthesis; CDP-diacylglycerol from sn-glycerol 3-phosphate: step 3/3.</text>
</comment>
<dbReference type="GO" id="GO:0030145">
    <property type="term" value="F:manganese ion binding"/>
    <property type="evidence" value="ECO:0007669"/>
    <property type="project" value="TreeGrafter"/>
</dbReference>
<dbReference type="InterPro" id="IPR036169">
    <property type="entry name" value="DXPR_C_sf"/>
</dbReference>
<dbReference type="GO" id="GO:0030604">
    <property type="term" value="F:1-deoxy-D-xylulose-5-phosphate reductoisomerase activity"/>
    <property type="evidence" value="ECO:0007669"/>
    <property type="project" value="UniProtKB-EC"/>
</dbReference>
<dbReference type="PANTHER" id="PTHR30525">
    <property type="entry name" value="1-DEOXY-D-XYLULOSE 5-PHOSPHATE REDUCTOISOMERASE"/>
    <property type="match status" value="1"/>
</dbReference>
<keyword evidence="11 18" id="KW-1133">Transmembrane helix</keyword>
<dbReference type="InterPro" id="IPR000374">
    <property type="entry name" value="PC_trans"/>
</dbReference>
<evidence type="ECO:0000256" key="6">
    <source>
        <dbReference type="ARBA" id="ARBA00010185"/>
    </source>
</evidence>
<dbReference type="Pfam" id="PF08436">
    <property type="entry name" value="DXP_redisom_C"/>
    <property type="match status" value="1"/>
</dbReference>
<feature type="domain" description="DXP reductoisomerase C-terminal" evidence="21">
    <location>
        <begin position="482"/>
        <end position="598"/>
    </location>
</feature>
<comment type="similarity">
    <text evidence="6 17">Belongs to the CDS family.</text>
</comment>
<dbReference type="Gene3D" id="3.40.50.720">
    <property type="entry name" value="NAD(P)-binding Rossmann-like Domain"/>
    <property type="match status" value="1"/>
</dbReference>
<dbReference type="NCBIfam" id="NF003938">
    <property type="entry name" value="PRK05447.1-1"/>
    <property type="match status" value="1"/>
</dbReference>
<evidence type="ECO:0000256" key="1">
    <source>
        <dbReference type="ARBA" id="ARBA00001936"/>
    </source>
</evidence>
<dbReference type="InterPro" id="IPR003821">
    <property type="entry name" value="DXP_reductoisomerase"/>
</dbReference>
<evidence type="ECO:0000256" key="18">
    <source>
        <dbReference type="SAM" id="Phobius"/>
    </source>
</evidence>
<evidence type="ECO:0000256" key="7">
    <source>
        <dbReference type="ARBA" id="ARBA00022679"/>
    </source>
</evidence>
<evidence type="ECO:0000256" key="8">
    <source>
        <dbReference type="ARBA" id="ARBA00022692"/>
    </source>
</evidence>
<keyword evidence="13 18" id="KW-0472">Membrane</keyword>
<evidence type="ECO:0000259" key="20">
    <source>
        <dbReference type="Pfam" id="PF08436"/>
    </source>
</evidence>
<evidence type="ECO:0000256" key="4">
    <source>
        <dbReference type="ARBA" id="ARBA00005094"/>
    </source>
</evidence>
<evidence type="ECO:0000256" key="9">
    <source>
        <dbReference type="ARBA" id="ARBA00022723"/>
    </source>
</evidence>
<evidence type="ECO:0000256" key="16">
    <source>
        <dbReference type="ARBA" id="ARBA00048543"/>
    </source>
</evidence>
<dbReference type="UniPathway" id="UPA00056">
    <property type="reaction ID" value="UER00092"/>
</dbReference>
<evidence type="ECO:0000256" key="5">
    <source>
        <dbReference type="ARBA" id="ARBA00006825"/>
    </source>
</evidence>
<evidence type="ECO:0000256" key="10">
    <source>
        <dbReference type="ARBA" id="ARBA00022857"/>
    </source>
</evidence>